<reference evidence="2" key="1">
    <citation type="journal article" date="2019" name="Int. J. Syst. Evol. Microbiol.">
        <title>The Global Catalogue of Microorganisms (GCM) 10K type strain sequencing project: providing services to taxonomists for standard genome sequencing and annotation.</title>
        <authorList>
            <consortium name="The Broad Institute Genomics Platform"/>
            <consortium name="The Broad Institute Genome Sequencing Center for Infectious Disease"/>
            <person name="Wu L."/>
            <person name="Ma J."/>
        </authorList>
    </citation>
    <scope>NUCLEOTIDE SEQUENCE [LARGE SCALE GENOMIC DNA]</scope>
    <source>
        <strain evidence="2">CCUG 30340</strain>
    </source>
</reference>
<comment type="caution">
    <text evidence="1">The sequence shown here is derived from an EMBL/GenBank/DDBJ whole genome shotgun (WGS) entry which is preliminary data.</text>
</comment>
<name>A0ABV9R0B3_9GAMM</name>
<accession>A0ABV9R0B3</accession>
<keyword evidence="2" id="KW-1185">Reference proteome</keyword>
<protein>
    <submittedName>
        <fullName evidence="1">OsmC family protein</fullName>
        <ecNumber evidence="1">1.11.1.-</ecNumber>
    </submittedName>
</protein>
<dbReference type="PANTHER" id="PTHR39624">
    <property type="entry name" value="PROTEIN INVOLVED IN RIMO-MEDIATED BETA-METHYLTHIOLATION OF RIBOSOMAL PROTEIN S12 YCAO"/>
    <property type="match status" value="1"/>
</dbReference>
<dbReference type="InterPro" id="IPR003718">
    <property type="entry name" value="OsmC/Ohr_fam"/>
</dbReference>
<gene>
    <name evidence="1" type="ORF">ACFO6Q_12880</name>
</gene>
<keyword evidence="1" id="KW-0560">Oxidoreductase</keyword>
<sequence length="152" mass="16782">MSGAHFDRPSVADGTVVVAETGDGQFAQYVLDGRHEFAADEPVAVGGTDTGPGPYELLLMALGACTSMTLRLYATRKQIPLERVIVRLRHAKRYVEDCRDCGDKPVMLDHIQREIELIGAAEEHKPRLLEMADKCPVHRTLTSKIVIDTRLA</sequence>
<dbReference type="Proteomes" id="UP001595886">
    <property type="component" value="Unassembled WGS sequence"/>
</dbReference>
<evidence type="ECO:0000313" key="1">
    <source>
        <dbReference type="EMBL" id="MFC4821224.1"/>
    </source>
</evidence>
<keyword evidence="1" id="KW-0575">Peroxidase</keyword>
<organism evidence="1 2">
    <name type="scientific">Dokdonella ginsengisoli</name>
    <dbReference type="NCBI Taxonomy" id="363846"/>
    <lineage>
        <taxon>Bacteria</taxon>
        <taxon>Pseudomonadati</taxon>
        <taxon>Pseudomonadota</taxon>
        <taxon>Gammaproteobacteria</taxon>
        <taxon>Lysobacterales</taxon>
        <taxon>Rhodanobacteraceae</taxon>
        <taxon>Dokdonella</taxon>
    </lineage>
</organism>
<dbReference type="SUPFAM" id="SSF82784">
    <property type="entry name" value="OsmC-like"/>
    <property type="match status" value="1"/>
</dbReference>
<evidence type="ECO:0000313" key="2">
    <source>
        <dbReference type="Proteomes" id="UP001595886"/>
    </source>
</evidence>
<dbReference type="InterPro" id="IPR036102">
    <property type="entry name" value="OsmC/Ohrsf"/>
</dbReference>
<dbReference type="InterPro" id="IPR015946">
    <property type="entry name" value="KH_dom-like_a/b"/>
</dbReference>
<dbReference type="Pfam" id="PF02566">
    <property type="entry name" value="OsmC"/>
    <property type="match status" value="1"/>
</dbReference>
<proteinExistence type="predicted"/>
<dbReference type="PANTHER" id="PTHR39624:SF2">
    <property type="entry name" value="OSMC-LIKE PROTEIN"/>
    <property type="match status" value="1"/>
</dbReference>
<dbReference type="EC" id="1.11.1.-" evidence="1"/>
<dbReference type="RefSeq" id="WP_380021509.1">
    <property type="nucleotide sequence ID" value="NZ_JBHSHD010000010.1"/>
</dbReference>
<dbReference type="EMBL" id="JBHSHD010000010">
    <property type="protein sequence ID" value="MFC4821224.1"/>
    <property type="molecule type" value="Genomic_DNA"/>
</dbReference>
<dbReference type="GO" id="GO:0004601">
    <property type="term" value="F:peroxidase activity"/>
    <property type="evidence" value="ECO:0007669"/>
    <property type="project" value="UniProtKB-KW"/>
</dbReference>
<dbReference type="Gene3D" id="3.30.300.20">
    <property type="match status" value="1"/>
</dbReference>